<keyword evidence="3" id="KW-0472">Membrane</keyword>
<dbReference type="OrthoDB" id="9806575at2"/>
<reference evidence="4 5" key="1">
    <citation type="submission" date="2015-09" db="EMBL/GenBank/DDBJ databases">
        <title>Genome sequence of Oxobacter pfennigii DSM 3222.</title>
        <authorList>
            <person name="Poehlein A."/>
            <person name="Bengelsdorf F.R."/>
            <person name="Schiel-Bengelsdorf B."/>
            <person name="Duerre P."/>
            <person name="Daniel R."/>
        </authorList>
    </citation>
    <scope>NUCLEOTIDE SEQUENCE [LARGE SCALE GENOMIC DNA]</scope>
    <source>
        <strain evidence="4 5">DSM 3222</strain>
    </source>
</reference>
<dbReference type="Proteomes" id="UP000050326">
    <property type="component" value="Unassembled WGS sequence"/>
</dbReference>
<gene>
    <name evidence="4" type="primary">mnhG1</name>
    <name evidence="4" type="ORF">OXPF_40900</name>
</gene>
<dbReference type="EMBL" id="LKET01000068">
    <property type="protein sequence ID" value="KPU42305.1"/>
    <property type="molecule type" value="Genomic_DNA"/>
</dbReference>
<name>A0A0P8YRS3_9CLOT</name>
<dbReference type="InterPro" id="IPR005133">
    <property type="entry name" value="PhaG_MnhG_YufB"/>
</dbReference>
<dbReference type="Pfam" id="PF03334">
    <property type="entry name" value="PhaG_MnhG_YufB"/>
    <property type="match status" value="1"/>
</dbReference>
<accession>A0A0P8YRS3</accession>
<dbReference type="GO" id="GO:0015385">
    <property type="term" value="F:sodium:proton antiporter activity"/>
    <property type="evidence" value="ECO:0007669"/>
    <property type="project" value="TreeGrafter"/>
</dbReference>
<keyword evidence="3" id="KW-1133">Transmembrane helix</keyword>
<keyword evidence="3" id="KW-0812">Transmembrane</keyword>
<sequence length="106" mass="11774">MKTIISSLFITAGLFYFFVGALGILRLPDIFTRAHSASLCDTLGALSLIVGLIIYCGFNFVSLKMLLIIIFIWLLSPTATHHIIKAEYLKEPYKHREIGGTDVEAV</sequence>
<comment type="similarity">
    <text evidence="2">Belongs to the CPA3 antiporters (TC 2.A.63) subunit G family.</text>
</comment>
<dbReference type="RefSeq" id="WP_054877032.1">
    <property type="nucleotide sequence ID" value="NZ_LKET01000068.1"/>
</dbReference>
<comment type="subcellular location">
    <subcellularLocation>
        <location evidence="1">Membrane</location>
        <topology evidence="1">Multi-pass membrane protein</topology>
    </subcellularLocation>
</comment>
<comment type="caution">
    <text evidence="4">The sequence shown here is derived from an EMBL/GenBank/DDBJ whole genome shotgun (WGS) entry which is preliminary data.</text>
</comment>
<evidence type="ECO:0000313" key="5">
    <source>
        <dbReference type="Proteomes" id="UP000050326"/>
    </source>
</evidence>
<proteinExistence type="inferred from homology"/>
<organism evidence="4 5">
    <name type="scientific">Oxobacter pfennigii</name>
    <dbReference type="NCBI Taxonomy" id="36849"/>
    <lineage>
        <taxon>Bacteria</taxon>
        <taxon>Bacillati</taxon>
        <taxon>Bacillota</taxon>
        <taxon>Clostridia</taxon>
        <taxon>Eubacteriales</taxon>
        <taxon>Clostridiaceae</taxon>
        <taxon>Oxobacter</taxon>
    </lineage>
</organism>
<dbReference type="NCBIfam" id="TIGR01300">
    <property type="entry name" value="CPA3_mnhG_phaG"/>
    <property type="match status" value="1"/>
</dbReference>
<protein>
    <submittedName>
        <fullName evidence="4">Na(+)/H(+) antiporter subunit G1</fullName>
    </submittedName>
</protein>
<evidence type="ECO:0000256" key="1">
    <source>
        <dbReference type="ARBA" id="ARBA00004141"/>
    </source>
</evidence>
<dbReference type="PANTHER" id="PTHR34703">
    <property type="entry name" value="ANTIPORTER SUBUNIT MNHG2-RELATED"/>
    <property type="match status" value="1"/>
</dbReference>
<dbReference type="PANTHER" id="PTHR34703:SF1">
    <property type="entry name" value="ANTIPORTER SUBUNIT MNHG2-RELATED"/>
    <property type="match status" value="1"/>
</dbReference>
<dbReference type="AlphaFoldDB" id="A0A0P8YRS3"/>
<evidence type="ECO:0000256" key="2">
    <source>
        <dbReference type="ARBA" id="ARBA00008404"/>
    </source>
</evidence>
<keyword evidence="5" id="KW-1185">Reference proteome</keyword>
<dbReference type="STRING" id="36849.OXPF_40900"/>
<feature type="transmembrane region" description="Helical" evidence="3">
    <location>
        <begin position="7"/>
        <end position="25"/>
    </location>
</feature>
<evidence type="ECO:0000313" key="4">
    <source>
        <dbReference type="EMBL" id="KPU42305.1"/>
    </source>
</evidence>
<feature type="transmembrane region" description="Helical" evidence="3">
    <location>
        <begin position="45"/>
        <end position="75"/>
    </location>
</feature>
<evidence type="ECO:0000256" key="3">
    <source>
        <dbReference type="SAM" id="Phobius"/>
    </source>
</evidence>